<dbReference type="GO" id="GO:0005975">
    <property type="term" value="P:carbohydrate metabolic process"/>
    <property type="evidence" value="ECO:0007669"/>
    <property type="project" value="InterPro"/>
</dbReference>
<dbReference type="Pfam" id="PF17137">
    <property type="entry name" value="DUF5110"/>
    <property type="match status" value="1"/>
</dbReference>
<keyword evidence="10" id="KW-1185">Reference proteome</keyword>
<keyword evidence="2 4" id="KW-0378">Hydrolase</keyword>
<dbReference type="InterPro" id="IPR030458">
    <property type="entry name" value="Glyco_hydro_31_AS"/>
</dbReference>
<evidence type="ECO:0000256" key="1">
    <source>
        <dbReference type="ARBA" id="ARBA00007806"/>
    </source>
</evidence>
<dbReference type="SUPFAM" id="SSF51011">
    <property type="entry name" value="Glycosyl hydrolase domain"/>
    <property type="match status" value="1"/>
</dbReference>
<dbReference type="Proteomes" id="UP000287352">
    <property type="component" value="Unassembled WGS sequence"/>
</dbReference>
<dbReference type="InterPro" id="IPR013780">
    <property type="entry name" value="Glyco_hydro_b"/>
</dbReference>
<dbReference type="OrthoDB" id="176168at2"/>
<dbReference type="InterPro" id="IPR048395">
    <property type="entry name" value="Glyco_hydro_31_C"/>
</dbReference>
<evidence type="ECO:0000259" key="8">
    <source>
        <dbReference type="Pfam" id="PF21365"/>
    </source>
</evidence>
<dbReference type="Gene3D" id="2.60.40.1180">
    <property type="entry name" value="Golgi alpha-mannosidase II"/>
    <property type="match status" value="2"/>
</dbReference>
<evidence type="ECO:0000259" key="6">
    <source>
        <dbReference type="Pfam" id="PF13802"/>
    </source>
</evidence>
<dbReference type="RefSeq" id="WP_126580405.1">
    <property type="nucleotide sequence ID" value="NZ_BIFR01000001.1"/>
</dbReference>
<sequence length="774" mass="88460">MFTKIHSFHLLGQEGRHSFWHGLDEAGHDYTVIGSALGPDITRVVLQRGAELDNRRYQLASGADGTLPYHSWMVDKGDEAWPVVEQKLTDIEEFFQFEASPTALRLFRPLQPQHHLFGFGERSGSMDKRGQAFPTWNIDPPMHHNDQTVTMYVSLPYYLALNRTNGHAHGLLVDHTGEVEVDLGHEHPDFLRLMVEDDILVAYFFAGPTPADVVRQYTDLTGHMHLPPRWALGHHQSRYGYDTAREVREIAQTMRERNHPCDTLWLDIDYMDQYRNFTWNAETFPHHEQLIQDLRQQGIRTVTIIDPGTAIDEAYPVYKEGNDNDYFVRYPNGKHFLGEVWPGICVFPDFSQQAVREWWGGLYKDHLDLGVAGIWNDMNEPAMTKLLSEHSAEHMHGKTMDKNVVHRAGGENHTGPDGAPTSHRLFHNAYGMQMVRATYEGLRRLQPDQRPFVLTRSGTGGVQRYAAVWTGDNTSSWEHISLALRMTLNMNISGIPFVGMDIGGFWDDSNGELLVRFAQLGAFMPFCRNHYAKFVAHQEPWSFGEPYESAYRTAIELRYRSLPYLYTLFAEAARTGAPILRPLYYHFAQDAKAITVEDELLIGETLLSAPLYMEGATSREVYLPAGTWFDFWSAQTYEGNQTHVVAAPLESWPLFVRGNSIFPMGPLMQHTDEKATDPLTIRCYMTSHGTASYTLYDDDGASHDHEQGIFAETLITCNAQEERATVTIEEHFERYHPQRTWYEIIVYLNGQVFTSRVPAGQGQVTIELSNIHQR</sequence>
<protein>
    <submittedName>
        <fullName evidence="9">Alpha-glucosidase</fullName>
    </submittedName>
</protein>
<evidence type="ECO:0000256" key="3">
    <source>
        <dbReference type="ARBA" id="ARBA00023295"/>
    </source>
</evidence>
<gene>
    <name evidence="9" type="ORF">KTT_26780</name>
</gene>
<feature type="domain" description="Glycoside hydrolase family 31 TIM barrel" evidence="5">
    <location>
        <begin position="225"/>
        <end position="568"/>
    </location>
</feature>
<dbReference type="Pfam" id="PF01055">
    <property type="entry name" value="Glyco_hydro_31_2nd"/>
    <property type="match status" value="1"/>
</dbReference>
<dbReference type="InterPro" id="IPR000322">
    <property type="entry name" value="Glyco_hydro_31_TIM"/>
</dbReference>
<dbReference type="AlphaFoldDB" id="A0A402A191"/>
<evidence type="ECO:0000256" key="4">
    <source>
        <dbReference type="RuleBase" id="RU361185"/>
    </source>
</evidence>
<dbReference type="Pfam" id="PF21365">
    <property type="entry name" value="Glyco_hydro_31_3rd"/>
    <property type="match status" value="1"/>
</dbReference>
<dbReference type="Pfam" id="PF13802">
    <property type="entry name" value="Gal_mutarotas_2"/>
    <property type="match status" value="1"/>
</dbReference>
<reference evidence="10" key="1">
    <citation type="submission" date="2018-12" db="EMBL/GenBank/DDBJ databases">
        <title>Tengunoibacter tsumagoiensis gen. nov., sp. nov., Dictyobacter kobayashii sp. nov., D. alpinus sp. nov., and D. joshuensis sp. nov. and description of Dictyobacteraceae fam. nov. within the order Ktedonobacterales isolated from Tengu-no-mugimeshi.</title>
        <authorList>
            <person name="Wang C.M."/>
            <person name="Zheng Y."/>
            <person name="Sakai Y."/>
            <person name="Toyoda A."/>
            <person name="Minakuchi Y."/>
            <person name="Abe K."/>
            <person name="Yokota A."/>
            <person name="Yabe S."/>
        </authorList>
    </citation>
    <scope>NUCLEOTIDE SEQUENCE [LARGE SCALE GENOMIC DNA]</scope>
    <source>
        <strain evidence="10">Uno3</strain>
    </source>
</reference>
<feature type="domain" description="Glycosyl hydrolase family 31 C-terminal" evidence="8">
    <location>
        <begin position="576"/>
        <end position="661"/>
    </location>
</feature>
<dbReference type="SUPFAM" id="SSF51445">
    <property type="entry name" value="(Trans)glycosidases"/>
    <property type="match status" value="1"/>
</dbReference>
<dbReference type="GO" id="GO:0030246">
    <property type="term" value="F:carbohydrate binding"/>
    <property type="evidence" value="ECO:0007669"/>
    <property type="project" value="InterPro"/>
</dbReference>
<keyword evidence="3 4" id="KW-0326">Glycosidase</keyword>
<dbReference type="PANTHER" id="PTHR22762:SF120">
    <property type="entry name" value="HETEROGLYCAN GLUCOSIDASE 1"/>
    <property type="match status" value="1"/>
</dbReference>
<evidence type="ECO:0000313" key="9">
    <source>
        <dbReference type="EMBL" id="GCE12819.1"/>
    </source>
</evidence>
<accession>A0A402A191</accession>
<evidence type="ECO:0000313" key="10">
    <source>
        <dbReference type="Proteomes" id="UP000287352"/>
    </source>
</evidence>
<dbReference type="CDD" id="cd14752">
    <property type="entry name" value="GH31_N"/>
    <property type="match status" value="1"/>
</dbReference>
<dbReference type="SUPFAM" id="SSF74650">
    <property type="entry name" value="Galactose mutarotase-like"/>
    <property type="match status" value="1"/>
</dbReference>
<evidence type="ECO:0000256" key="2">
    <source>
        <dbReference type="ARBA" id="ARBA00022801"/>
    </source>
</evidence>
<feature type="domain" description="Glycoside hydrolase family 31 N-terminal" evidence="6">
    <location>
        <begin position="101"/>
        <end position="182"/>
    </location>
</feature>
<dbReference type="InterPro" id="IPR033403">
    <property type="entry name" value="DUF5110"/>
</dbReference>
<dbReference type="Gene3D" id="2.60.40.1760">
    <property type="entry name" value="glycosyl hydrolase (family 31)"/>
    <property type="match status" value="1"/>
</dbReference>
<dbReference type="PROSITE" id="PS00129">
    <property type="entry name" value="GLYCOSYL_HYDROL_F31_1"/>
    <property type="match status" value="1"/>
</dbReference>
<comment type="caution">
    <text evidence="9">The sequence shown here is derived from an EMBL/GenBank/DDBJ whole genome shotgun (WGS) entry which is preliminary data.</text>
</comment>
<dbReference type="InterPro" id="IPR025887">
    <property type="entry name" value="Glyco_hydro_31_N_dom"/>
</dbReference>
<organism evidence="9 10">
    <name type="scientific">Tengunoibacter tsumagoiensis</name>
    <dbReference type="NCBI Taxonomy" id="2014871"/>
    <lineage>
        <taxon>Bacteria</taxon>
        <taxon>Bacillati</taxon>
        <taxon>Chloroflexota</taxon>
        <taxon>Ktedonobacteria</taxon>
        <taxon>Ktedonobacterales</taxon>
        <taxon>Dictyobacteraceae</taxon>
        <taxon>Tengunoibacter</taxon>
    </lineage>
</organism>
<dbReference type="GO" id="GO:0004553">
    <property type="term" value="F:hydrolase activity, hydrolyzing O-glycosyl compounds"/>
    <property type="evidence" value="ECO:0007669"/>
    <property type="project" value="InterPro"/>
</dbReference>
<comment type="similarity">
    <text evidence="1 4">Belongs to the glycosyl hydrolase 31 family.</text>
</comment>
<dbReference type="Gene3D" id="3.20.20.80">
    <property type="entry name" value="Glycosidases"/>
    <property type="match status" value="1"/>
</dbReference>
<proteinExistence type="inferred from homology"/>
<dbReference type="PANTHER" id="PTHR22762">
    <property type="entry name" value="ALPHA-GLUCOSIDASE"/>
    <property type="match status" value="1"/>
</dbReference>
<evidence type="ECO:0000259" key="5">
    <source>
        <dbReference type="Pfam" id="PF01055"/>
    </source>
</evidence>
<evidence type="ECO:0000259" key="7">
    <source>
        <dbReference type="Pfam" id="PF17137"/>
    </source>
</evidence>
<feature type="domain" description="DUF5110" evidence="7">
    <location>
        <begin position="678"/>
        <end position="746"/>
    </location>
</feature>
<name>A0A402A191_9CHLR</name>
<dbReference type="InterPro" id="IPR017853">
    <property type="entry name" value="GH"/>
</dbReference>
<dbReference type="InterPro" id="IPR011013">
    <property type="entry name" value="Gal_mutarotase_sf_dom"/>
</dbReference>
<dbReference type="CDD" id="cd06604">
    <property type="entry name" value="GH31_glucosidase_II_MalA"/>
    <property type="match status" value="1"/>
</dbReference>
<dbReference type="EMBL" id="BIFR01000001">
    <property type="protein sequence ID" value="GCE12819.1"/>
    <property type="molecule type" value="Genomic_DNA"/>
</dbReference>